<dbReference type="VEuPathDB" id="FungiDB:PV09_05494"/>
<dbReference type="SMART" id="SM00382">
    <property type="entry name" value="AAA"/>
    <property type="match status" value="1"/>
</dbReference>
<dbReference type="GO" id="GO:0016887">
    <property type="term" value="F:ATP hydrolysis activity"/>
    <property type="evidence" value="ECO:0007669"/>
    <property type="project" value="InterPro"/>
</dbReference>
<evidence type="ECO:0000313" key="6">
    <source>
        <dbReference type="Proteomes" id="UP000053259"/>
    </source>
</evidence>
<accession>A0A0D2A935</accession>
<dbReference type="InterPro" id="IPR003593">
    <property type="entry name" value="AAA+_ATPase"/>
</dbReference>
<keyword evidence="2" id="KW-0547">Nucleotide-binding</keyword>
<dbReference type="Pfam" id="PF00004">
    <property type="entry name" value="AAA"/>
    <property type="match status" value="1"/>
</dbReference>
<dbReference type="CDD" id="cd19481">
    <property type="entry name" value="RecA-like_protease"/>
    <property type="match status" value="1"/>
</dbReference>
<dbReference type="InParanoid" id="A0A0D2A935"/>
<dbReference type="STRING" id="253628.A0A0D2A935"/>
<dbReference type="GO" id="GO:0005524">
    <property type="term" value="F:ATP binding"/>
    <property type="evidence" value="ECO:0007669"/>
    <property type="project" value="UniProtKB-KW"/>
</dbReference>
<comment type="similarity">
    <text evidence="1">Belongs to the AAA ATPase family.</text>
</comment>
<proteinExistence type="inferred from homology"/>
<evidence type="ECO:0000256" key="1">
    <source>
        <dbReference type="ARBA" id="ARBA00006914"/>
    </source>
</evidence>
<dbReference type="Proteomes" id="UP000053259">
    <property type="component" value="Unassembled WGS sequence"/>
</dbReference>
<keyword evidence="6" id="KW-1185">Reference proteome</keyword>
<evidence type="ECO:0000256" key="3">
    <source>
        <dbReference type="ARBA" id="ARBA00022840"/>
    </source>
</evidence>
<dbReference type="GeneID" id="27313467"/>
<dbReference type="EMBL" id="KN847545">
    <property type="protein sequence ID" value="KIW03278.1"/>
    <property type="molecule type" value="Genomic_DNA"/>
</dbReference>
<dbReference type="OrthoDB" id="2115716at2759"/>
<dbReference type="SUPFAM" id="SSF52540">
    <property type="entry name" value="P-loop containing nucleoside triphosphate hydrolases"/>
    <property type="match status" value="1"/>
</dbReference>
<evidence type="ECO:0000259" key="4">
    <source>
        <dbReference type="SMART" id="SM00382"/>
    </source>
</evidence>
<dbReference type="PANTHER" id="PTHR23073">
    <property type="entry name" value="26S PROTEASOME REGULATORY SUBUNIT"/>
    <property type="match status" value="1"/>
</dbReference>
<reference evidence="5 6" key="1">
    <citation type="submission" date="2015-01" db="EMBL/GenBank/DDBJ databases">
        <title>The Genome Sequence of Ochroconis gallopava CBS43764.</title>
        <authorList>
            <consortium name="The Broad Institute Genomics Platform"/>
            <person name="Cuomo C."/>
            <person name="de Hoog S."/>
            <person name="Gorbushina A."/>
            <person name="Stielow B."/>
            <person name="Teixiera M."/>
            <person name="Abouelleil A."/>
            <person name="Chapman S.B."/>
            <person name="Priest M."/>
            <person name="Young S.K."/>
            <person name="Wortman J."/>
            <person name="Nusbaum C."/>
            <person name="Birren B."/>
        </authorList>
    </citation>
    <scope>NUCLEOTIDE SEQUENCE [LARGE SCALE GENOMIC DNA]</scope>
    <source>
        <strain evidence="5 6">CBS 43764</strain>
    </source>
</reference>
<organism evidence="5 6">
    <name type="scientific">Verruconis gallopava</name>
    <dbReference type="NCBI Taxonomy" id="253628"/>
    <lineage>
        <taxon>Eukaryota</taxon>
        <taxon>Fungi</taxon>
        <taxon>Dikarya</taxon>
        <taxon>Ascomycota</taxon>
        <taxon>Pezizomycotina</taxon>
        <taxon>Dothideomycetes</taxon>
        <taxon>Pleosporomycetidae</taxon>
        <taxon>Venturiales</taxon>
        <taxon>Sympoventuriaceae</taxon>
        <taxon>Verruconis</taxon>
    </lineage>
</organism>
<feature type="domain" description="AAA+ ATPase" evidence="4">
    <location>
        <begin position="232"/>
        <end position="356"/>
    </location>
</feature>
<gene>
    <name evidence="5" type="ORF">PV09_05494</name>
</gene>
<name>A0A0D2A935_9PEZI</name>
<sequence length="460" mass="52346">MMESDTFERFSALDFSSGQTTAPEQGVFGTYKEQTSGKIIDVDVQLVSALRRQYPELIITTIPTSNVSLLQFAAAGYATAELDMDDETIISWREFIPPAQRGRGDGMLADAIYFARYRYRWGQEDFLLYTIQIGLSNVQYVLKEPRGGEKIQGHSRVTDALIFAVGRWMSTEPDALYVFDRYWFKSSEMWKEVQKASWDKVILDPKMKKDLVGVCDTFFDSEKTYKEYGVPWKRGLIFYGPPGNGKTISIKALMHSMYTRKSKVPCLYVKSAPATYMLANVFAMARSEAPCLLVFEDIDTIVTPATRAYFFNEVDGMSNNDGIMMIASTNYLDKLDPGLTKRPSRFDRKYLFPIPSRDERVLYARFWQAKMRGKPIEFPDELCPAVADITDGFSFAYLQELFIASLLQLLRGDSDGPEDRPDKGEGDELDKYELWRALKRQAEILRGGGDDNGLSQLGDR</sequence>
<dbReference type="InterPro" id="IPR050221">
    <property type="entry name" value="26S_Proteasome_ATPase"/>
</dbReference>
<dbReference type="InterPro" id="IPR003959">
    <property type="entry name" value="ATPase_AAA_core"/>
</dbReference>
<dbReference type="GO" id="GO:0008540">
    <property type="term" value="C:proteasome regulatory particle, base subcomplex"/>
    <property type="evidence" value="ECO:0007669"/>
    <property type="project" value="UniProtKB-ARBA"/>
</dbReference>
<keyword evidence="3" id="KW-0067">ATP-binding</keyword>
<evidence type="ECO:0000313" key="5">
    <source>
        <dbReference type="EMBL" id="KIW03278.1"/>
    </source>
</evidence>
<dbReference type="InterPro" id="IPR027417">
    <property type="entry name" value="P-loop_NTPase"/>
</dbReference>
<dbReference type="AlphaFoldDB" id="A0A0D2A935"/>
<evidence type="ECO:0000256" key="2">
    <source>
        <dbReference type="ARBA" id="ARBA00022741"/>
    </source>
</evidence>
<protein>
    <recommendedName>
        <fullName evidence="4">AAA+ ATPase domain-containing protein</fullName>
    </recommendedName>
</protein>
<dbReference type="Gene3D" id="3.40.50.300">
    <property type="entry name" value="P-loop containing nucleotide triphosphate hydrolases"/>
    <property type="match status" value="1"/>
</dbReference>
<dbReference type="RefSeq" id="XP_016213147.1">
    <property type="nucleotide sequence ID" value="XM_016359008.1"/>
</dbReference>